<dbReference type="SUPFAM" id="SSF53098">
    <property type="entry name" value="Ribonuclease H-like"/>
    <property type="match status" value="1"/>
</dbReference>
<dbReference type="GO" id="GO:0003676">
    <property type="term" value="F:nucleic acid binding"/>
    <property type="evidence" value="ECO:0007669"/>
    <property type="project" value="InterPro"/>
</dbReference>
<dbReference type="InterPro" id="IPR012337">
    <property type="entry name" value="RNaseH-like_sf"/>
</dbReference>
<dbReference type="InterPro" id="IPR001584">
    <property type="entry name" value="Integrase_cat-core"/>
</dbReference>
<dbReference type="Pfam" id="PF09299">
    <property type="entry name" value="Mu-transpos_C"/>
    <property type="match status" value="1"/>
</dbReference>
<dbReference type="Proteomes" id="UP000193778">
    <property type="component" value="Unassembled WGS sequence"/>
</dbReference>
<dbReference type="Gene3D" id="3.30.420.10">
    <property type="entry name" value="Ribonuclease H-like superfamily/Ribonuclease H"/>
    <property type="match status" value="1"/>
</dbReference>
<evidence type="ECO:0000313" key="4">
    <source>
        <dbReference type="Proteomes" id="UP000193778"/>
    </source>
</evidence>
<feature type="region of interest" description="Disordered" evidence="1">
    <location>
        <begin position="674"/>
        <end position="736"/>
    </location>
</feature>
<sequence>MKDIQFQLNISHEDAVLGKGELHFVQKVTDDTVTLLAKQADAVPLTFSHAELARLLEDGHFSIEYGYFSDRQAARHARMGRAVISRLSRKTQFNAFLGEAWCESMSEGEAEEWFNRSSKRWPEFLPKLQERVQQKLHDGLLKSIKGEGVDPTFLSYVPGRTSIMEKYREWEKTRDPAIFIKKSIFNGQNGKRVHPQAEAIIQLELENYLHPNEIYPSQVLDAVNAEVRRKNTALGFAGEDLIPECSLSTIERRISELDRFEVLAARSGVAHAKNKLGAHAGGIKLHAPLLRVEMDEWEIDLMSILQGAGADITHPSLRDLELGRYWVCAAIDVASRSILGLKLSTKPSAEDAKAVVWMAMRGKTMLASQLGCETSWSQHGHVYHVVVDNGPAFVNADFKAALSDLAIDYSVLPAGAPKLRGVIERLFRSIAILLMPYLTGRTFSNPQQRGDYPSEKYAVHTAESILELLVRFTVDVYHNRKHRGLEYATPNNMWDKLVTEFGWSPPMSKHKLRHILGLKFNRETGRHGVLMNGVNYHSKRLAEHFQKYGQQSVEVSIDTEDMGHISVWLERGKDSGWSTLGAKLEGLEGVSFASWERSIFELRQNNRAAASLTQSVVDRAIRRIKEIDAEQCAARQLGPIKLTSDQIRRAQKETFWGLSLGSDPEIASDKKAAIPDPESGFLSDEIPYLPGPLPEEEPVLPEVNEDEWFFSDELEDEDGDHGMARDADRGEEKGDE</sequence>
<dbReference type="InterPro" id="IPR036397">
    <property type="entry name" value="RNaseH_sf"/>
</dbReference>
<dbReference type="GO" id="GO:0015074">
    <property type="term" value="P:DNA integration"/>
    <property type="evidence" value="ECO:0007669"/>
    <property type="project" value="InterPro"/>
</dbReference>
<feature type="compositionally biased region" description="Basic and acidic residues" evidence="1">
    <location>
        <begin position="720"/>
        <end position="736"/>
    </location>
</feature>
<dbReference type="OrthoDB" id="9814072at2"/>
<dbReference type="RefSeq" id="WP_085823236.1">
    <property type="nucleotide sequence ID" value="NZ_FWFP01000007.1"/>
</dbReference>
<gene>
    <name evidence="3" type="ORF">RUM8411_02730</name>
</gene>
<evidence type="ECO:0000313" key="3">
    <source>
        <dbReference type="EMBL" id="SLN56009.1"/>
    </source>
</evidence>
<dbReference type="EMBL" id="FWFP01000007">
    <property type="protein sequence ID" value="SLN56009.1"/>
    <property type="molecule type" value="Genomic_DNA"/>
</dbReference>
<evidence type="ECO:0000256" key="1">
    <source>
        <dbReference type="SAM" id="MobiDB-lite"/>
    </source>
</evidence>
<accession>A0A1X6ZMT1</accession>
<reference evidence="4" key="1">
    <citation type="submission" date="2017-03" db="EMBL/GenBank/DDBJ databases">
        <authorList>
            <person name="Rodrigo-Torres L."/>
            <person name="Arahal R.D."/>
            <person name="Lucena T."/>
        </authorList>
    </citation>
    <scope>NUCLEOTIDE SEQUENCE [LARGE SCALE GENOMIC DNA]</scope>
    <source>
        <strain evidence="4">CECT 8411</strain>
    </source>
</reference>
<dbReference type="AlphaFoldDB" id="A0A1X6ZMT1"/>
<feature type="compositionally biased region" description="Acidic residues" evidence="1">
    <location>
        <begin position="694"/>
        <end position="719"/>
    </location>
</feature>
<protein>
    <submittedName>
        <fullName evidence="3">Integrase core domain protein</fullName>
    </submittedName>
</protein>
<name>A0A1X6ZMT1_9RHOB</name>
<dbReference type="PROSITE" id="PS50994">
    <property type="entry name" value="INTEGRASE"/>
    <property type="match status" value="1"/>
</dbReference>
<feature type="domain" description="Integrase catalytic" evidence="2">
    <location>
        <begin position="284"/>
        <end position="498"/>
    </location>
</feature>
<keyword evidence="4" id="KW-1185">Reference proteome</keyword>
<evidence type="ECO:0000259" key="2">
    <source>
        <dbReference type="PROSITE" id="PS50994"/>
    </source>
</evidence>
<organism evidence="3 4">
    <name type="scientific">Ruegeria meonggei</name>
    <dbReference type="NCBI Taxonomy" id="1446476"/>
    <lineage>
        <taxon>Bacteria</taxon>
        <taxon>Pseudomonadati</taxon>
        <taxon>Pseudomonadota</taxon>
        <taxon>Alphaproteobacteria</taxon>
        <taxon>Rhodobacterales</taxon>
        <taxon>Roseobacteraceae</taxon>
        <taxon>Ruegeria</taxon>
    </lineage>
</organism>
<proteinExistence type="predicted"/>
<dbReference type="InterPro" id="IPR015378">
    <property type="entry name" value="Transposase-like_Mu_C"/>
</dbReference>